<evidence type="ECO:0000256" key="1">
    <source>
        <dbReference type="SAM" id="Phobius"/>
    </source>
</evidence>
<gene>
    <name evidence="2" type="ORF">GCM10011583_38660</name>
</gene>
<dbReference type="Proteomes" id="UP000660265">
    <property type="component" value="Unassembled WGS sequence"/>
</dbReference>
<evidence type="ECO:0000313" key="2">
    <source>
        <dbReference type="EMBL" id="GGK03200.1"/>
    </source>
</evidence>
<keyword evidence="3" id="KW-1185">Reference proteome</keyword>
<keyword evidence="1" id="KW-0812">Transmembrane</keyword>
<protein>
    <submittedName>
        <fullName evidence="2">Uncharacterized protein</fullName>
    </submittedName>
</protein>
<evidence type="ECO:0000313" key="3">
    <source>
        <dbReference type="Proteomes" id="UP000660265"/>
    </source>
</evidence>
<proteinExistence type="predicted"/>
<reference evidence="3" key="1">
    <citation type="journal article" date="2019" name="Int. J. Syst. Evol. Microbiol.">
        <title>The Global Catalogue of Microorganisms (GCM) 10K type strain sequencing project: providing services to taxonomists for standard genome sequencing and annotation.</title>
        <authorList>
            <consortium name="The Broad Institute Genomics Platform"/>
            <consortium name="The Broad Institute Genome Sequencing Center for Infectious Disease"/>
            <person name="Wu L."/>
            <person name="Ma J."/>
        </authorList>
    </citation>
    <scope>NUCLEOTIDE SEQUENCE [LARGE SCALE GENOMIC DNA]</scope>
    <source>
        <strain evidence="3">CGMCC 4.7275</strain>
    </source>
</reference>
<feature type="transmembrane region" description="Helical" evidence="1">
    <location>
        <begin position="19"/>
        <end position="35"/>
    </location>
</feature>
<name>A0ABQ2EAT9_9ACTN</name>
<sequence>MTTGTAGRGAPRPSVLRRYVARLLLLLLLGRLLLLRRPALLLRRLLLRGPAGPALRLRLRGRVLRLRVLRLRRLGRCRAVETQPRSVGRIAEMHGGTGTDFQLVDPLALHISAVGAAVVLNYPTTAPPADGGVTPRDTRVVDHQVALRITPQAVRPGLVERPGPSVQFKYEFRHSMPHLLSPGLPPSQGV</sequence>
<keyword evidence="1" id="KW-0472">Membrane</keyword>
<keyword evidence="1" id="KW-1133">Transmembrane helix</keyword>
<accession>A0ABQ2EAT9</accession>
<dbReference type="EMBL" id="BMMV01000011">
    <property type="protein sequence ID" value="GGK03200.1"/>
    <property type="molecule type" value="Genomic_DNA"/>
</dbReference>
<organism evidence="2 3">
    <name type="scientific">Streptomyces camponoticapitis</name>
    <dbReference type="NCBI Taxonomy" id="1616125"/>
    <lineage>
        <taxon>Bacteria</taxon>
        <taxon>Bacillati</taxon>
        <taxon>Actinomycetota</taxon>
        <taxon>Actinomycetes</taxon>
        <taxon>Kitasatosporales</taxon>
        <taxon>Streptomycetaceae</taxon>
        <taxon>Streptomyces</taxon>
    </lineage>
</organism>
<comment type="caution">
    <text evidence="2">The sequence shown here is derived from an EMBL/GenBank/DDBJ whole genome shotgun (WGS) entry which is preliminary data.</text>
</comment>